<dbReference type="Gene3D" id="1.10.760.10">
    <property type="entry name" value="Cytochrome c-like domain"/>
    <property type="match status" value="2"/>
</dbReference>
<accession>A0A418NLF3</accession>
<keyword evidence="1 4" id="KW-0349">Heme</keyword>
<evidence type="ECO:0000256" key="1">
    <source>
        <dbReference type="ARBA" id="ARBA00022617"/>
    </source>
</evidence>
<dbReference type="GO" id="GO:0046872">
    <property type="term" value="F:metal ion binding"/>
    <property type="evidence" value="ECO:0007669"/>
    <property type="project" value="UniProtKB-KW"/>
</dbReference>
<keyword evidence="6" id="KW-1133">Transmembrane helix</keyword>
<dbReference type="InterPro" id="IPR009056">
    <property type="entry name" value="Cyt_c-like_dom"/>
</dbReference>
<keyword evidence="9" id="KW-1185">Reference proteome</keyword>
<sequence length="340" mass="36296">MKQNERRIVEGGDSPQQRKAGDGAKRAILALAGGAGLFVLGSIAFDLGILGDDGSHPTNSSERESDMAAAYFSPPAETSIPDGPDGDAIRRGMALFVNTKTNAADFVGNELSCASCHLDKGREPNSAPMWAAYVIYPKYRSKNKQINTMEDRLRGCFTYSMNGQDSPSGGPPPAGHPIYKDLQMYFHWLASGAPVGESLPGQGYPELEKTALGYDPQRGAQVYEQNCAACHGSNGQGQRDLNGKLVFPPLWGPNSYNWGAGMARVNTAASFIKANMPMGQGGTLTDQEAWDAAAFIDSQERPRDPRQTGSVADNAAANHGQDTYYGKIVEGRLLGTGTGR</sequence>
<evidence type="ECO:0000259" key="7">
    <source>
        <dbReference type="PROSITE" id="PS51007"/>
    </source>
</evidence>
<dbReference type="Proteomes" id="UP000285092">
    <property type="component" value="Unassembled WGS sequence"/>
</dbReference>
<evidence type="ECO:0000256" key="4">
    <source>
        <dbReference type="PROSITE-ProRule" id="PRU00433"/>
    </source>
</evidence>
<dbReference type="PANTHER" id="PTHR35008">
    <property type="entry name" value="BLL4482 PROTEIN-RELATED"/>
    <property type="match status" value="1"/>
</dbReference>
<evidence type="ECO:0000256" key="6">
    <source>
        <dbReference type="SAM" id="Phobius"/>
    </source>
</evidence>
<proteinExistence type="predicted"/>
<dbReference type="GO" id="GO:0020037">
    <property type="term" value="F:heme binding"/>
    <property type="evidence" value="ECO:0007669"/>
    <property type="project" value="InterPro"/>
</dbReference>
<evidence type="ECO:0000256" key="3">
    <source>
        <dbReference type="ARBA" id="ARBA00023004"/>
    </source>
</evidence>
<keyword evidence="2 4" id="KW-0479">Metal-binding</keyword>
<feature type="domain" description="Cytochrome c" evidence="7">
    <location>
        <begin position="87"/>
        <end position="193"/>
    </location>
</feature>
<dbReference type="InterPro" id="IPR051459">
    <property type="entry name" value="Cytochrome_c-type_DH"/>
</dbReference>
<name>A0A418NLF3_9SPHN</name>
<feature type="domain" description="Cytochrome c" evidence="7">
    <location>
        <begin position="214"/>
        <end position="300"/>
    </location>
</feature>
<evidence type="ECO:0000313" key="8">
    <source>
        <dbReference type="EMBL" id="RIV80577.1"/>
    </source>
</evidence>
<dbReference type="GO" id="GO:0009055">
    <property type="term" value="F:electron transfer activity"/>
    <property type="evidence" value="ECO:0007669"/>
    <property type="project" value="InterPro"/>
</dbReference>
<protein>
    <submittedName>
        <fullName evidence="8">Cytochrome C</fullName>
    </submittedName>
</protein>
<dbReference type="OrthoDB" id="9811281at2"/>
<keyword evidence="6" id="KW-0812">Transmembrane</keyword>
<feature type="region of interest" description="Disordered" evidence="5">
    <location>
        <begin position="1"/>
        <end position="21"/>
    </location>
</feature>
<organism evidence="8 9">
    <name type="scientific">Pelagerythrobacter aerophilus</name>
    <dbReference type="NCBI Taxonomy" id="2306995"/>
    <lineage>
        <taxon>Bacteria</taxon>
        <taxon>Pseudomonadati</taxon>
        <taxon>Pseudomonadota</taxon>
        <taxon>Alphaproteobacteria</taxon>
        <taxon>Sphingomonadales</taxon>
        <taxon>Erythrobacteraceae</taxon>
        <taxon>Pelagerythrobacter</taxon>
    </lineage>
</organism>
<dbReference type="PROSITE" id="PS51007">
    <property type="entry name" value="CYTC"/>
    <property type="match status" value="2"/>
</dbReference>
<gene>
    <name evidence="8" type="ORF">D2V04_02410</name>
</gene>
<dbReference type="Pfam" id="PF13442">
    <property type="entry name" value="Cytochrome_CBB3"/>
    <property type="match status" value="1"/>
</dbReference>
<dbReference type="EMBL" id="QXFK01000009">
    <property type="protein sequence ID" value="RIV80577.1"/>
    <property type="molecule type" value="Genomic_DNA"/>
</dbReference>
<dbReference type="SUPFAM" id="SSF46626">
    <property type="entry name" value="Cytochrome c"/>
    <property type="match status" value="2"/>
</dbReference>
<feature type="transmembrane region" description="Helical" evidence="6">
    <location>
        <begin position="27"/>
        <end position="50"/>
    </location>
</feature>
<evidence type="ECO:0000256" key="5">
    <source>
        <dbReference type="SAM" id="MobiDB-lite"/>
    </source>
</evidence>
<keyword evidence="6" id="KW-0472">Membrane</keyword>
<keyword evidence="3 4" id="KW-0408">Iron</keyword>
<dbReference type="AlphaFoldDB" id="A0A418NLF3"/>
<evidence type="ECO:0000256" key="2">
    <source>
        <dbReference type="ARBA" id="ARBA00022723"/>
    </source>
</evidence>
<reference evidence="8 9" key="1">
    <citation type="submission" date="2018-08" db="EMBL/GenBank/DDBJ databases">
        <title>Altererythrobacter sp.Ery1 and Ery12, the genome sequencing of novel strains in genus Alterythrobacter.</title>
        <authorList>
            <person name="Cheng H."/>
            <person name="Wu Y.-H."/>
            <person name="Fang C."/>
            <person name="Xu X.-W."/>
        </authorList>
    </citation>
    <scope>NUCLEOTIDE SEQUENCE [LARGE SCALE GENOMIC DNA]</scope>
    <source>
        <strain evidence="8 9">Ery1</strain>
    </source>
</reference>
<dbReference type="InterPro" id="IPR036909">
    <property type="entry name" value="Cyt_c-like_dom_sf"/>
</dbReference>
<dbReference type="Pfam" id="PF21342">
    <property type="entry name" value="SoxA-TsdA_cyt-c"/>
    <property type="match status" value="1"/>
</dbReference>
<comment type="caution">
    <text evidence="8">The sequence shown here is derived from an EMBL/GenBank/DDBJ whole genome shotgun (WGS) entry which is preliminary data.</text>
</comment>
<feature type="compositionally biased region" description="Basic and acidic residues" evidence="5">
    <location>
        <begin position="1"/>
        <end position="10"/>
    </location>
</feature>
<dbReference type="PANTHER" id="PTHR35008:SF9">
    <property type="entry name" value="CYTOCHROME C DOMAIN-CONTAINING PROTEIN"/>
    <property type="match status" value="1"/>
</dbReference>
<evidence type="ECO:0000313" key="9">
    <source>
        <dbReference type="Proteomes" id="UP000285092"/>
    </source>
</evidence>